<evidence type="ECO:0000256" key="4">
    <source>
        <dbReference type="ARBA" id="ARBA00022776"/>
    </source>
</evidence>
<dbReference type="UniPathway" id="UPA00143"/>
<dbReference type="GO" id="GO:0005680">
    <property type="term" value="C:anaphase-promoting complex"/>
    <property type="evidence" value="ECO:0007669"/>
    <property type="project" value="InterPro"/>
</dbReference>
<organism evidence="12">
    <name type="scientific">Nippostrongylus brasiliensis</name>
    <name type="common">Rat hookworm</name>
    <dbReference type="NCBI Taxonomy" id="27835"/>
    <lineage>
        <taxon>Eukaryota</taxon>
        <taxon>Metazoa</taxon>
        <taxon>Ecdysozoa</taxon>
        <taxon>Nematoda</taxon>
        <taxon>Chromadorea</taxon>
        <taxon>Rhabditida</taxon>
        <taxon>Rhabditina</taxon>
        <taxon>Rhabditomorpha</taxon>
        <taxon>Strongyloidea</taxon>
        <taxon>Heligmosomidae</taxon>
        <taxon>Nippostrongylus</taxon>
    </lineage>
</organism>
<dbReference type="Proteomes" id="UP000271162">
    <property type="component" value="Unassembled WGS sequence"/>
</dbReference>
<reference evidence="12" key="1">
    <citation type="submission" date="2016-04" db="UniProtKB">
        <authorList>
            <consortium name="WormBaseParasite"/>
        </authorList>
    </citation>
    <scope>IDENTIFICATION</scope>
</reference>
<evidence type="ECO:0000256" key="2">
    <source>
        <dbReference type="ARBA" id="ARBA00016066"/>
    </source>
</evidence>
<dbReference type="InterPro" id="IPR026000">
    <property type="entry name" value="Apc5_dom"/>
</dbReference>
<evidence type="ECO:0000256" key="3">
    <source>
        <dbReference type="ARBA" id="ARBA00022618"/>
    </source>
</evidence>
<accession>A0A158R2B1</accession>
<dbReference type="Pfam" id="PF12862">
    <property type="entry name" value="ANAPC5"/>
    <property type="match status" value="1"/>
</dbReference>
<dbReference type="GO" id="GO:0051301">
    <property type="term" value="P:cell division"/>
    <property type="evidence" value="ECO:0007669"/>
    <property type="project" value="UniProtKB-KW"/>
</dbReference>
<dbReference type="STRING" id="27835.A0A158R2B1"/>
<dbReference type="OMA" id="FYQPRKL"/>
<comment type="similarity">
    <text evidence="1">Belongs to the APC5 family.</text>
</comment>
<evidence type="ECO:0000313" key="12">
    <source>
        <dbReference type="WBParaSite" id="NBR_0001544101-mRNA-1"/>
    </source>
</evidence>
<keyword evidence="4" id="KW-0498">Mitosis</keyword>
<protein>
    <recommendedName>
        <fullName evidence="2">Anaphase-promoting complex subunit 5</fullName>
    </recommendedName>
    <alternativeName>
        <fullName evidence="7">Cyclosome subunit 5</fullName>
    </alternativeName>
</protein>
<dbReference type="PANTHER" id="PTHR12830">
    <property type="entry name" value="ANAPHASE-PROMOTING COMPLEX SUBUNIT 5"/>
    <property type="match status" value="1"/>
</dbReference>
<evidence type="ECO:0000256" key="6">
    <source>
        <dbReference type="ARBA" id="ARBA00023306"/>
    </source>
</evidence>
<dbReference type="GO" id="GO:0031145">
    <property type="term" value="P:anaphase-promoting complex-dependent catabolic process"/>
    <property type="evidence" value="ECO:0007669"/>
    <property type="project" value="TreeGrafter"/>
</dbReference>
<dbReference type="GO" id="GO:0045842">
    <property type="term" value="P:positive regulation of mitotic metaphase/anaphase transition"/>
    <property type="evidence" value="ECO:0007669"/>
    <property type="project" value="TreeGrafter"/>
</dbReference>
<dbReference type="AlphaFoldDB" id="A0A158R2B1"/>
<feature type="domain" description="Anaphase-promoting complex subunit 5" evidence="9">
    <location>
        <begin position="229"/>
        <end position="331"/>
    </location>
</feature>
<evidence type="ECO:0000256" key="5">
    <source>
        <dbReference type="ARBA" id="ARBA00022786"/>
    </source>
</evidence>
<dbReference type="PANTHER" id="PTHR12830:SF9">
    <property type="entry name" value="ANAPHASE-PROMOTING COMPLEX SUBUNIT 5"/>
    <property type="match status" value="1"/>
</dbReference>
<keyword evidence="11" id="KW-1185">Reference proteome</keyword>
<gene>
    <name evidence="10" type="ORF">NBR_LOCUS15442</name>
</gene>
<evidence type="ECO:0000256" key="1">
    <source>
        <dbReference type="ARBA" id="ARBA00007450"/>
    </source>
</evidence>
<comment type="function">
    <text evidence="8">Component of the anaphase promoting complex/cyclosome (APC/C), a cell cycle-regulated E3 ubiquitin ligase that controls progression through mitosis and the G1 phase of the cell cycle. The APC/C complex acts by mediating ubiquitination and subsequent degradation of target proteins: it mainly mediates the formation of 'Lys-11'-linked polyubiquitin chains and, to a lower extent, the formation of 'Lys-48'- and 'Lys-63'-linked polyubiquitin chains. The APC/C complex catalyzes assembly of branched 'Lys-11'-/'Lys-48'-linked branched ubiquitin chains on target proteins.</text>
</comment>
<sequence length="651" mass="74141">MTSAYAEWNQRQDRIVVPFSNRVNLDDLFGNVHANVICERITPCKLALYVLIQILDELHQDVQPFTSSEHCSLLSTLYGMIEHGDMSYLEVLRVVRWMDRTVRKGIHKDFVEYIQSFLDGDDVVVQIDVLLQTRPNTVNFVYSKSYIGMWLKKLSAEWNQLSTQQIFDYNARFIEWIRDADDNDPHRMDDAEPSNFFSAVCPSAALPDNEIMDWCQIIRKNHVDIVQVHLLEMLCHLRALNLGRAAESLRIFFDYSMFRASDLMMSSNIRGCRLGVLDQRSHRFSCLLQARLCRMFGDKKAARLLLSECVQQAQNHDMLCLRMAMVELASLEAMPPNEDDLKTSSLLENTTDSLLTTEELLRMINRAADTESRDRRGILIPIAEVQSLPSAGPVAVIAGVNMVYAAAMMGEWDRVTTLLGRLKLSFTPELNLQAANYVNLCDKIILFDTTILRGEWEKCTPLLEDIESLDPAEAVLRKSILLAARGELSTARCLLEEVYSKYETPSTVFVHMRLRLQMAMLNSAAYRWSAAIDMLEGVREEALAIEQKNIAGMALRRIAVVQLLSGDNESAIKSLDECQKDIYTSCSILEKAIHSIALAEAHQNSRDGQERLKILNKARAQCRQAGAILFEKYVVQEIAFFYHEVSQNIFN</sequence>
<evidence type="ECO:0000259" key="9">
    <source>
        <dbReference type="Pfam" id="PF12862"/>
    </source>
</evidence>
<name>A0A158R2B1_NIPBR</name>
<evidence type="ECO:0000313" key="11">
    <source>
        <dbReference type="Proteomes" id="UP000271162"/>
    </source>
</evidence>
<dbReference type="SUPFAM" id="SSF48452">
    <property type="entry name" value="TPR-like"/>
    <property type="match status" value="1"/>
</dbReference>
<reference evidence="10 11" key="2">
    <citation type="submission" date="2018-11" db="EMBL/GenBank/DDBJ databases">
        <authorList>
            <consortium name="Pathogen Informatics"/>
        </authorList>
    </citation>
    <scope>NUCLEOTIDE SEQUENCE [LARGE SCALE GENOMIC DNA]</scope>
</reference>
<dbReference type="EMBL" id="UYSL01021739">
    <property type="protein sequence ID" value="VDL79036.1"/>
    <property type="molecule type" value="Genomic_DNA"/>
</dbReference>
<dbReference type="InterPro" id="IPR011990">
    <property type="entry name" value="TPR-like_helical_dom_sf"/>
</dbReference>
<keyword evidence="6" id="KW-0131">Cell cycle</keyword>
<evidence type="ECO:0000256" key="7">
    <source>
        <dbReference type="ARBA" id="ARBA00031069"/>
    </source>
</evidence>
<evidence type="ECO:0000256" key="8">
    <source>
        <dbReference type="ARBA" id="ARBA00045696"/>
    </source>
</evidence>
<dbReference type="InterPro" id="IPR037679">
    <property type="entry name" value="Apc5"/>
</dbReference>
<dbReference type="WBParaSite" id="NBR_0001544101-mRNA-1">
    <property type="protein sequence ID" value="NBR_0001544101-mRNA-1"/>
    <property type="gene ID" value="NBR_0001544101"/>
</dbReference>
<keyword evidence="5" id="KW-0833">Ubl conjugation pathway</keyword>
<dbReference type="GO" id="GO:0070979">
    <property type="term" value="P:protein K11-linked ubiquitination"/>
    <property type="evidence" value="ECO:0007669"/>
    <property type="project" value="TreeGrafter"/>
</dbReference>
<dbReference type="Gene3D" id="1.25.40.10">
    <property type="entry name" value="Tetratricopeptide repeat domain"/>
    <property type="match status" value="1"/>
</dbReference>
<proteinExistence type="inferred from homology"/>
<evidence type="ECO:0000313" key="10">
    <source>
        <dbReference type="EMBL" id="VDL79036.1"/>
    </source>
</evidence>
<keyword evidence="3" id="KW-0132">Cell division</keyword>